<dbReference type="EMBL" id="LIPY01000108">
    <property type="protein sequence ID" value="KWX76059.1"/>
    <property type="molecule type" value="Genomic_DNA"/>
</dbReference>
<keyword evidence="7" id="KW-1185">Reference proteome</keyword>
<dbReference type="Proteomes" id="UP000070252">
    <property type="component" value="Unassembled WGS sequence"/>
</dbReference>
<dbReference type="InterPro" id="IPR014710">
    <property type="entry name" value="RmlC-like_jellyroll"/>
</dbReference>
<reference evidence="5 7" key="1">
    <citation type="submission" date="2015-08" db="EMBL/GenBank/DDBJ databases">
        <title>Genome of Paenibacillus jilunlii.</title>
        <authorList>
            <person name="Sant'Anna F.H."/>
            <person name="Ambrosini A."/>
            <person name="Souza R."/>
            <person name="Bach E."/>
            <person name="Fernandes G."/>
            <person name="Balsanelli E."/>
            <person name="Baura V.A."/>
            <person name="Pedrosa F.O."/>
            <person name="Souza E.M."/>
            <person name="Passaglia L."/>
        </authorList>
    </citation>
    <scope>NUCLEOTIDE SEQUENCE [LARGE SCALE GENOMIC DNA]</scope>
    <source>
        <strain evidence="5 7">DSM 23019</strain>
    </source>
</reference>
<dbReference type="SUPFAM" id="SSF46689">
    <property type="entry name" value="Homeodomain-like"/>
    <property type="match status" value="2"/>
</dbReference>
<evidence type="ECO:0000313" key="5">
    <source>
        <dbReference type="EMBL" id="KWX76059.1"/>
    </source>
</evidence>
<dbReference type="RefSeq" id="WP_062522818.1">
    <property type="nucleotide sequence ID" value="NZ_CP048429.1"/>
</dbReference>
<dbReference type="Gene3D" id="2.60.120.10">
    <property type="entry name" value="Jelly Rolls"/>
    <property type="match status" value="1"/>
</dbReference>
<reference evidence="6 8" key="2">
    <citation type="submission" date="2016-10" db="EMBL/GenBank/DDBJ databases">
        <authorList>
            <person name="de Groot N.N."/>
        </authorList>
    </citation>
    <scope>NUCLEOTIDE SEQUENCE [LARGE SCALE GENOMIC DNA]</scope>
    <source>
        <strain evidence="6 8">CGMCC 1.10239</strain>
    </source>
</reference>
<evidence type="ECO:0000313" key="7">
    <source>
        <dbReference type="Proteomes" id="UP000070252"/>
    </source>
</evidence>
<evidence type="ECO:0000259" key="4">
    <source>
        <dbReference type="PROSITE" id="PS01124"/>
    </source>
</evidence>
<dbReference type="InterPro" id="IPR018062">
    <property type="entry name" value="HTH_AraC-typ_CS"/>
</dbReference>
<dbReference type="SUPFAM" id="SSF51215">
    <property type="entry name" value="Regulatory protein AraC"/>
    <property type="match status" value="1"/>
</dbReference>
<keyword evidence="2" id="KW-0238">DNA-binding</keyword>
<dbReference type="Pfam" id="PF12833">
    <property type="entry name" value="HTH_18"/>
    <property type="match status" value="1"/>
</dbReference>
<feature type="domain" description="HTH araC/xylS-type" evidence="4">
    <location>
        <begin position="178"/>
        <end position="276"/>
    </location>
</feature>
<dbReference type="GO" id="GO:0043565">
    <property type="term" value="F:sequence-specific DNA binding"/>
    <property type="evidence" value="ECO:0007669"/>
    <property type="project" value="InterPro"/>
</dbReference>
<dbReference type="PANTHER" id="PTHR43280:SF30">
    <property type="entry name" value="MMSAB OPERON REGULATORY PROTEIN"/>
    <property type="match status" value="1"/>
</dbReference>
<dbReference type="GO" id="GO:0003700">
    <property type="term" value="F:DNA-binding transcription factor activity"/>
    <property type="evidence" value="ECO:0007669"/>
    <property type="project" value="InterPro"/>
</dbReference>
<dbReference type="PROSITE" id="PS00041">
    <property type="entry name" value="HTH_ARAC_FAMILY_1"/>
    <property type="match status" value="1"/>
</dbReference>
<evidence type="ECO:0000313" key="8">
    <source>
        <dbReference type="Proteomes" id="UP000182783"/>
    </source>
</evidence>
<dbReference type="InterPro" id="IPR020449">
    <property type="entry name" value="Tscrpt_reg_AraC-type_HTH"/>
</dbReference>
<dbReference type="InterPro" id="IPR003313">
    <property type="entry name" value="AraC-bd"/>
</dbReference>
<dbReference type="Pfam" id="PF02311">
    <property type="entry name" value="AraC_binding"/>
    <property type="match status" value="1"/>
</dbReference>
<evidence type="ECO:0000256" key="2">
    <source>
        <dbReference type="ARBA" id="ARBA00023125"/>
    </source>
</evidence>
<sequence length="288" mass="33788">METQFYEAQNFDISRERKHQSSMPARHYHNGYEIFYLVSGDVCYFIEDKAYQVVGGVLLLIDMNEIHKLVNASGESFERITLVFKREFMEDLFPDHNNFDVLSSFSRKGHLLRFSGAEQSAIERLFDKMVAEFNNKPPGYEFYLKTLMFELLIFIYRHQETSPRGATQETGIVNKKIFEVVDYLNRHYDQRHSVNDIAKRFYISPSYFCKTFRDSTGFTFTEYLNNVRIKEARALLVGTGLKVSQIAEKIGFDNMTHFGRVFKEITGLSPLKYRQTYRHIEQLSCGVK</sequence>
<evidence type="ECO:0000313" key="6">
    <source>
        <dbReference type="EMBL" id="SDM78388.1"/>
    </source>
</evidence>
<name>A0A1G9W1I4_9BACL</name>
<dbReference type="InterPro" id="IPR009057">
    <property type="entry name" value="Homeodomain-like_sf"/>
</dbReference>
<dbReference type="Gene3D" id="1.10.10.60">
    <property type="entry name" value="Homeodomain-like"/>
    <property type="match status" value="2"/>
</dbReference>
<organism evidence="6 8">
    <name type="scientific">Paenibacillus jilunlii</name>
    <dbReference type="NCBI Taxonomy" id="682956"/>
    <lineage>
        <taxon>Bacteria</taxon>
        <taxon>Bacillati</taxon>
        <taxon>Bacillota</taxon>
        <taxon>Bacilli</taxon>
        <taxon>Bacillales</taxon>
        <taxon>Paenibacillaceae</taxon>
        <taxon>Paenibacillus</taxon>
    </lineage>
</organism>
<proteinExistence type="predicted"/>
<dbReference type="PRINTS" id="PR00032">
    <property type="entry name" value="HTHARAC"/>
</dbReference>
<evidence type="ECO:0000256" key="3">
    <source>
        <dbReference type="ARBA" id="ARBA00023163"/>
    </source>
</evidence>
<dbReference type="InterPro" id="IPR037923">
    <property type="entry name" value="HTH-like"/>
</dbReference>
<dbReference type="Proteomes" id="UP000182783">
    <property type="component" value="Unassembled WGS sequence"/>
</dbReference>
<dbReference type="SMART" id="SM00342">
    <property type="entry name" value="HTH_ARAC"/>
    <property type="match status" value="1"/>
</dbReference>
<accession>A0A1G9W1I4</accession>
<dbReference type="PROSITE" id="PS01124">
    <property type="entry name" value="HTH_ARAC_FAMILY_2"/>
    <property type="match status" value="1"/>
</dbReference>
<evidence type="ECO:0000256" key="1">
    <source>
        <dbReference type="ARBA" id="ARBA00023015"/>
    </source>
</evidence>
<gene>
    <name evidence="5" type="ORF">AML91_11050</name>
    <name evidence="6" type="ORF">SAMN05216191_11871</name>
</gene>
<dbReference type="EMBL" id="FNGM01000018">
    <property type="protein sequence ID" value="SDM78388.1"/>
    <property type="molecule type" value="Genomic_DNA"/>
</dbReference>
<keyword evidence="3" id="KW-0804">Transcription</keyword>
<dbReference type="PANTHER" id="PTHR43280">
    <property type="entry name" value="ARAC-FAMILY TRANSCRIPTIONAL REGULATOR"/>
    <property type="match status" value="1"/>
</dbReference>
<dbReference type="AlphaFoldDB" id="A0A1G9W1I4"/>
<dbReference type="InterPro" id="IPR018060">
    <property type="entry name" value="HTH_AraC"/>
</dbReference>
<keyword evidence="1" id="KW-0805">Transcription regulation</keyword>
<protein>
    <submittedName>
        <fullName evidence="6">AraC-like ligand binding domain-containing protein</fullName>
    </submittedName>
</protein>